<evidence type="ECO:0000313" key="13">
    <source>
        <dbReference type="EMBL" id="KAA0705527.1"/>
    </source>
</evidence>
<organism evidence="13 14">
    <name type="scientific">Triplophysa tibetana</name>
    <dbReference type="NCBI Taxonomy" id="1572043"/>
    <lineage>
        <taxon>Eukaryota</taxon>
        <taxon>Metazoa</taxon>
        <taxon>Chordata</taxon>
        <taxon>Craniata</taxon>
        <taxon>Vertebrata</taxon>
        <taxon>Euteleostomi</taxon>
        <taxon>Actinopterygii</taxon>
        <taxon>Neopterygii</taxon>
        <taxon>Teleostei</taxon>
        <taxon>Ostariophysi</taxon>
        <taxon>Cypriniformes</taxon>
        <taxon>Nemacheilidae</taxon>
        <taxon>Triplophysa</taxon>
    </lineage>
</organism>
<keyword evidence="7" id="KW-1015">Disulfide bond</keyword>
<evidence type="ECO:0000256" key="7">
    <source>
        <dbReference type="ARBA" id="ARBA00023157"/>
    </source>
</evidence>
<feature type="compositionally biased region" description="Low complexity" evidence="9">
    <location>
        <begin position="139"/>
        <end position="154"/>
    </location>
</feature>
<feature type="compositionally biased region" description="Polar residues" evidence="9">
    <location>
        <begin position="183"/>
        <end position="219"/>
    </location>
</feature>
<evidence type="ECO:0000256" key="6">
    <source>
        <dbReference type="ARBA" id="ARBA00023136"/>
    </source>
</evidence>
<dbReference type="GO" id="GO:0005886">
    <property type="term" value="C:plasma membrane"/>
    <property type="evidence" value="ECO:0007669"/>
    <property type="project" value="UniProtKB-SubCell"/>
</dbReference>
<evidence type="ECO:0000256" key="1">
    <source>
        <dbReference type="ARBA" id="ARBA00004236"/>
    </source>
</evidence>
<protein>
    <recommendedName>
        <fullName evidence="12">SEA domain-containing protein</fullName>
    </recommendedName>
</protein>
<keyword evidence="8" id="KW-0325">Glycoprotein</keyword>
<dbReference type="InterPro" id="IPR009030">
    <property type="entry name" value="Growth_fac_rcpt_cys_sf"/>
</dbReference>
<gene>
    <name evidence="13" type="ORF">E1301_Tti004289</name>
</gene>
<evidence type="ECO:0000256" key="9">
    <source>
        <dbReference type="SAM" id="MobiDB-lite"/>
    </source>
</evidence>
<dbReference type="EMBL" id="SOYY01000021">
    <property type="protein sequence ID" value="KAA0705527.1"/>
    <property type="molecule type" value="Genomic_DNA"/>
</dbReference>
<dbReference type="Proteomes" id="UP000324632">
    <property type="component" value="Chromosome 21"/>
</dbReference>
<feature type="signal peptide" evidence="11">
    <location>
        <begin position="1"/>
        <end position="19"/>
    </location>
</feature>
<dbReference type="SUPFAM" id="SSF82671">
    <property type="entry name" value="SEA domain"/>
    <property type="match status" value="1"/>
</dbReference>
<feature type="region of interest" description="Disordered" evidence="9">
    <location>
        <begin position="175"/>
        <end position="219"/>
    </location>
</feature>
<comment type="subcellular location">
    <subcellularLocation>
        <location evidence="1">Cell membrane</location>
    </subcellularLocation>
</comment>
<keyword evidence="5" id="KW-0677">Repeat</keyword>
<comment type="caution">
    <text evidence="13">The sequence shown here is derived from an EMBL/GenBank/DDBJ whole genome shotgun (WGS) entry which is preliminary data.</text>
</comment>
<sequence>MLLMHRLLIGLFIFISTPALTNVVTSADTSMSTSPTSIDTAAVASTTNSTTTHPHTSTVGITAITTINTNPANTNNSTTSTTPIRSTGALTNVVTSADTSMSTSPTSIDAAAVASTTNSTTTHPHTSTVGITAITTINTNPANTNNSTTSTTPIRSTGGHATTTPAFATTAASTISPPVSTAGNDTNHPTTATNPPVTTSGTASMPSSTAGENVTSPLFSTSGNTTVVVNTATLITPVNVTSSSGNPATTPITTLSNATSPSFTTHVSHLTTPGITTVPLVTTPGNTTSAQTIPVNATTPPQPTQVTCPAVPCPALSVCVDSTCQCLAGTLFENGACVVTKTFPSMLRVNRTFNANMNKTDSIEFKEFAKEIISAVNTVMRHQSSYINSVVIKLMEGSVIATVNSFFEANSPVTQKTFDQTIDDAIKNCGSNSCGILGNATYTATSLCAQIPAPCDDTSTVCGMTNGFVNCACRPGYVPNLYQSMSCETSLLALVVVACVLGGILLIGILAVLIYICVTNRREKSQDRFYSTPYPIENIQNIQSTWSSQGIAPIPRATLASSSSNNAGDISLEMTDGAGRKRNSNGLTGSYDLTTDGMRTFKGKNPSRYSYLVGQENPYYLDGEERRTT</sequence>
<evidence type="ECO:0000256" key="10">
    <source>
        <dbReference type="SAM" id="Phobius"/>
    </source>
</evidence>
<evidence type="ECO:0000256" key="2">
    <source>
        <dbReference type="ARBA" id="ARBA00022475"/>
    </source>
</evidence>
<name>A0A5A9NAZ3_9TELE</name>
<evidence type="ECO:0000256" key="8">
    <source>
        <dbReference type="ARBA" id="ARBA00023180"/>
    </source>
</evidence>
<keyword evidence="4 11" id="KW-0732">Signal</keyword>
<dbReference type="SMART" id="SM00200">
    <property type="entry name" value="SEA"/>
    <property type="match status" value="1"/>
</dbReference>
<dbReference type="Pfam" id="PF01390">
    <property type="entry name" value="SEA"/>
    <property type="match status" value="1"/>
</dbReference>
<evidence type="ECO:0000256" key="5">
    <source>
        <dbReference type="ARBA" id="ARBA00022737"/>
    </source>
</evidence>
<dbReference type="PANTHER" id="PTHR24037">
    <property type="entry name" value="HEART DEVELOPMENT PROTEIN WITH EGF-LIKE DOMAINS 1"/>
    <property type="match status" value="1"/>
</dbReference>
<keyword evidence="3" id="KW-0245">EGF-like domain</keyword>
<evidence type="ECO:0000259" key="12">
    <source>
        <dbReference type="PROSITE" id="PS50024"/>
    </source>
</evidence>
<accession>A0A5A9NAZ3</accession>
<evidence type="ECO:0000313" key="14">
    <source>
        <dbReference type="Proteomes" id="UP000324632"/>
    </source>
</evidence>
<keyword evidence="14" id="KW-1185">Reference proteome</keyword>
<keyword evidence="10" id="KW-0812">Transmembrane</keyword>
<reference evidence="13 14" key="1">
    <citation type="journal article" date="2019" name="Mol. Ecol. Resour.">
        <title>Chromosome-level genome assembly of Triplophysa tibetana, a fish adapted to the harsh high-altitude environment of the Tibetan Plateau.</title>
        <authorList>
            <person name="Yang X."/>
            <person name="Liu H."/>
            <person name="Ma Z."/>
            <person name="Zou Y."/>
            <person name="Zou M."/>
            <person name="Mao Y."/>
            <person name="Li X."/>
            <person name="Wang H."/>
            <person name="Chen T."/>
            <person name="Wang W."/>
            <person name="Yang R."/>
        </authorList>
    </citation>
    <scope>NUCLEOTIDE SEQUENCE [LARGE SCALE GENOMIC DNA]</scope>
    <source>
        <strain evidence="13">TTIB1903HZAU</strain>
        <tissue evidence="13">Muscle</tissue>
    </source>
</reference>
<dbReference type="InterPro" id="IPR000082">
    <property type="entry name" value="SEA_dom"/>
</dbReference>
<proteinExistence type="predicted"/>
<dbReference type="InterPro" id="IPR036364">
    <property type="entry name" value="SEA_dom_sf"/>
</dbReference>
<dbReference type="PANTHER" id="PTHR24037:SF7">
    <property type="entry name" value="FLOCCULATION PROTEIN FLO11 ISOFORM X1-RELATED"/>
    <property type="match status" value="1"/>
</dbReference>
<evidence type="ECO:0000256" key="4">
    <source>
        <dbReference type="ARBA" id="ARBA00022729"/>
    </source>
</evidence>
<feature type="domain" description="SEA" evidence="12">
    <location>
        <begin position="339"/>
        <end position="454"/>
    </location>
</feature>
<dbReference type="AlphaFoldDB" id="A0A5A9NAZ3"/>
<dbReference type="SUPFAM" id="SSF57184">
    <property type="entry name" value="Growth factor receptor domain"/>
    <property type="match status" value="1"/>
</dbReference>
<feature type="transmembrane region" description="Helical" evidence="10">
    <location>
        <begin position="491"/>
        <end position="518"/>
    </location>
</feature>
<evidence type="ECO:0000256" key="11">
    <source>
        <dbReference type="SAM" id="SignalP"/>
    </source>
</evidence>
<dbReference type="PROSITE" id="PS50024">
    <property type="entry name" value="SEA"/>
    <property type="match status" value="1"/>
</dbReference>
<keyword evidence="6 10" id="KW-0472">Membrane</keyword>
<dbReference type="Gene3D" id="3.30.70.960">
    <property type="entry name" value="SEA domain"/>
    <property type="match status" value="1"/>
</dbReference>
<feature type="chain" id="PRO_5022707335" description="SEA domain-containing protein" evidence="11">
    <location>
        <begin position="20"/>
        <end position="629"/>
    </location>
</feature>
<evidence type="ECO:0000256" key="3">
    <source>
        <dbReference type="ARBA" id="ARBA00022536"/>
    </source>
</evidence>
<keyword evidence="2" id="KW-1003">Cell membrane</keyword>
<keyword evidence="10" id="KW-1133">Transmembrane helix</keyword>
<feature type="region of interest" description="Disordered" evidence="9">
    <location>
        <begin position="139"/>
        <end position="161"/>
    </location>
</feature>